<gene>
    <name evidence="6" type="primary">hexd</name>
</gene>
<dbReference type="Xenbase" id="XB-GENE-5729873">
    <property type="gene designation" value="hexd"/>
</dbReference>
<proteinExistence type="inferred from homology"/>
<dbReference type="InterPro" id="IPR015883">
    <property type="entry name" value="Glyco_hydro_20_cat"/>
</dbReference>
<dbReference type="GO" id="GO:0005975">
    <property type="term" value="P:carbohydrate metabolic process"/>
    <property type="evidence" value="ECO:0007669"/>
    <property type="project" value="InterPro"/>
</dbReference>
<evidence type="ECO:0000256" key="4">
    <source>
        <dbReference type="ARBA" id="ARBA00022801"/>
    </source>
</evidence>
<dbReference type="InParanoid" id="A0A6I8RVE0"/>
<dbReference type="GeneTree" id="ENSGT00390000014852"/>
<comment type="similarity">
    <text evidence="2">Belongs to the glycosyl hydrolase 20 family.</text>
</comment>
<accession>A0A6I8RVE0</accession>
<comment type="catalytic activity">
    <reaction evidence="1">
        <text>Hydrolysis of terminal non-reducing N-acetyl-D-hexosamine residues in N-acetyl-beta-D-hexosaminides.</text>
        <dbReference type="EC" id="3.2.1.52"/>
    </reaction>
</comment>
<dbReference type="PANTHER" id="PTHR21040:SF6">
    <property type="entry name" value="HEXOSAMINIDASE D"/>
    <property type="match status" value="1"/>
</dbReference>
<protein>
    <recommendedName>
        <fullName evidence="3">beta-N-acetylhexosaminidase</fullName>
        <ecNumber evidence="3">3.2.1.52</ecNumber>
    </recommendedName>
</protein>
<dbReference type="AlphaFoldDB" id="A0A6I8RVE0"/>
<dbReference type="Ensembl" id="ENSXETT00000074646">
    <property type="protein sequence ID" value="ENSXETP00000089082"/>
    <property type="gene ID" value="ENSXETG00000012232"/>
</dbReference>
<evidence type="ECO:0000256" key="2">
    <source>
        <dbReference type="ARBA" id="ARBA00006285"/>
    </source>
</evidence>
<keyword evidence="4" id="KW-0378">Hydrolase</keyword>
<dbReference type="SUPFAM" id="SSF51445">
    <property type="entry name" value="(Trans)glycosidases"/>
    <property type="match status" value="1"/>
</dbReference>
<sequence>MGGRGGRYKLGAERYERVWGAGGVGISWEQRDMREYGGVGISWEQRDMKARENGEQKEYVEVWDGCADQPLHRMLIMPAPPPPMLFLCCRPSDSGRAVTLPDRAVPASPLVLVHLDLKGAPPKVSYLAEVLPLFSALGATGLLIEYEDTFPYYGELLPLRAPHAYSPQEIREILRLAQSCQLEVIPLVQTFGHMEFVLKHKEFAHLREVEAFPNTLNPHKEQSLPLVQAMIGQVMELHPDARWLHVGSDEVYCLGEGNESKEIMANTQITVEEIFLHHLKSVTSHVASTFPGVRPIAWDDMIRAANEQALTESGVAPLVELMLWDYSPDLDVDNKVATVAKYKQSGFQKIWFASAFKGATGVREQLTSINHHLGNNSQWLKVAGKIPKELLQGIALTGWQRYDHFSVLCELLPVALPSVAVCLQFLKHGEYSDQVMEQVKSFLGMTELENLASKCSGSFPGSKVFSLITQLMCNLRPELNELLGENRYVAGWFSPYHRRINVISPLMVQEIQPATTSLMSRWQTLHDELQNELLQIYPPSAVAEWMEVNVLPWYLQLKKLAEELNAALQNPL</sequence>
<dbReference type="InterPro" id="IPR038901">
    <property type="entry name" value="HEXDC-like"/>
</dbReference>
<dbReference type="GO" id="GO:0004563">
    <property type="term" value="F:beta-N-acetylhexosaminidase activity"/>
    <property type="evidence" value="ECO:0007669"/>
    <property type="project" value="UniProtKB-EC"/>
</dbReference>
<dbReference type="InterPro" id="IPR017853">
    <property type="entry name" value="GH"/>
</dbReference>
<evidence type="ECO:0000259" key="5">
    <source>
        <dbReference type="Pfam" id="PF00728"/>
    </source>
</evidence>
<dbReference type="FunCoup" id="A0A6I8RVE0">
    <property type="interactions" value="195"/>
</dbReference>
<dbReference type="EC" id="3.2.1.52" evidence="3"/>
<reference evidence="6" key="2">
    <citation type="submission" date="2020-05" db="UniProtKB">
        <authorList>
            <consortium name="Ensembl"/>
        </authorList>
    </citation>
    <scope>IDENTIFICATION</scope>
</reference>
<dbReference type="CDD" id="cd06565">
    <property type="entry name" value="GH20_GcnA-like"/>
    <property type="match status" value="1"/>
</dbReference>
<dbReference type="PANTHER" id="PTHR21040">
    <property type="entry name" value="BCDNA.GH04120"/>
    <property type="match status" value="1"/>
</dbReference>
<evidence type="ECO:0000256" key="3">
    <source>
        <dbReference type="ARBA" id="ARBA00012663"/>
    </source>
</evidence>
<name>A0A6I8RVE0_XENTR</name>
<dbReference type="Gene3D" id="3.20.20.80">
    <property type="entry name" value="Glycosidases"/>
    <property type="match status" value="1"/>
</dbReference>
<organism evidence="6">
    <name type="scientific">Xenopus tropicalis</name>
    <name type="common">Western clawed frog</name>
    <name type="synonym">Silurana tropicalis</name>
    <dbReference type="NCBI Taxonomy" id="8364"/>
    <lineage>
        <taxon>Eukaryota</taxon>
        <taxon>Metazoa</taxon>
        <taxon>Chordata</taxon>
        <taxon>Craniata</taxon>
        <taxon>Vertebrata</taxon>
        <taxon>Euteleostomi</taxon>
        <taxon>Amphibia</taxon>
        <taxon>Batrachia</taxon>
        <taxon>Anura</taxon>
        <taxon>Pipoidea</taxon>
        <taxon>Pipidae</taxon>
        <taxon>Xenopodinae</taxon>
        <taxon>Xenopus</taxon>
        <taxon>Silurana</taxon>
    </lineage>
</organism>
<evidence type="ECO:0000313" key="6">
    <source>
        <dbReference type="Ensembl" id="ENSXETP00000089082"/>
    </source>
</evidence>
<feature type="domain" description="Glycoside hydrolase family 20 catalytic" evidence="5">
    <location>
        <begin position="163"/>
        <end position="313"/>
    </location>
</feature>
<dbReference type="Bgee" id="ENSXETG00000012232">
    <property type="expression patterns" value="Expressed in brain and 12 other cell types or tissues"/>
</dbReference>
<dbReference type="Pfam" id="PF00728">
    <property type="entry name" value="Glyco_hydro_20"/>
    <property type="match status" value="1"/>
</dbReference>
<reference evidence="6" key="1">
    <citation type="journal article" date="2010" name="Science">
        <title>The genome of the Western clawed frog Xenopus tropicalis.</title>
        <authorList>
            <person name="Hellsten U."/>
            <person name="Harland R.M."/>
            <person name="Gilchrist M.J."/>
            <person name="Hendrix D."/>
            <person name="Jurka J."/>
            <person name="Kapitonov V."/>
            <person name="Ovcharenko I."/>
            <person name="Putnam N.H."/>
            <person name="Shu S."/>
            <person name="Taher L."/>
            <person name="Blitz I.L."/>
            <person name="Blumberg B."/>
            <person name="Dichmann D.S."/>
            <person name="Dubchak I."/>
            <person name="Amaya E."/>
            <person name="Detter J.C."/>
            <person name="Fletcher R."/>
            <person name="Gerhard D.S."/>
            <person name="Goodstein D."/>
            <person name="Graves T."/>
            <person name="Grigoriev I.V."/>
            <person name="Grimwood J."/>
            <person name="Kawashima T."/>
            <person name="Lindquist E."/>
            <person name="Lucas S.M."/>
            <person name="Mead P.E."/>
            <person name="Mitros T."/>
            <person name="Ogino H."/>
            <person name="Ohta Y."/>
            <person name="Poliakov A.V."/>
            <person name="Pollet N."/>
            <person name="Robert J."/>
            <person name="Salamov A."/>
            <person name="Sater A.K."/>
            <person name="Schmutz J."/>
            <person name="Terry A."/>
            <person name="Vize P.D."/>
            <person name="Warren W.C."/>
            <person name="Wells D."/>
            <person name="Wills A."/>
            <person name="Wilson R.K."/>
            <person name="Zimmerman L.B."/>
            <person name="Zorn A.M."/>
            <person name="Grainger R."/>
            <person name="Grammer T."/>
            <person name="Khokha M.K."/>
            <person name="Richardson P.M."/>
            <person name="Rokhsar D.S."/>
        </authorList>
    </citation>
    <scope>NUCLEOTIDE SEQUENCE [LARGE SCALE GENOMIC DNA]</scope>
    <source>
        <strain evidence="6">Nigerian</strain>
    </source>
</reference>
<evidence type="ECO:0000256" key="1">
    <source>
        <dbReference type="ARBA" id="ARBA00001231"/>
    </source>
</evidence>